<keyword evidence="3" id="KW-1185">Reference proteome</keyword>
<evidence type="ECO:0000313" key="3">
    <source>
        <dbReference type="Proteomes" id="UP000001060"/>
    </source>
</evidence>
<dbReference type="PANTHER" id="PTHR21366">
    <property type="entry name" value="GLYOXALASE FAMILY PROTEIN"/>
    <property type="match status" value="1"/>
</dbReference>
<feature type="domain" description="VOC" evidence="1">
    <location>
        <begin position="5"/>
        <end position="128"/>
    </location>
</feature>
<dbReference type="AlphaFoldDB" id="D3HTW6"/>
<dbReference type="Gene3D" id="3.10.180.10">
    <property type="entry name" value="2,3-Dihydroxybiphenyl 1,2-Dioxygenase, domain 1"/>
    <property type="match status" value="1"/>
</dbReference>
<organism evidence="2 3">
    <name type="scientific">Legionella longbeachae serogroup 1 (strain NSW150)</name>
    <dbReference type="NCBI Taxonomy" id="661367"/>
    <lineage>
        <taxon>Bacteria</taxon>
        <taxon>Pseudomonadati</taxon>
        <taxon>Pseudomonadota</taxon>
        <taxon>Gammaproteobacteria</taxon>
        <taxon>Legionellales</taxon>
        <taxon>Legionellaceae</taxon>
        <taxon>Legionella</taxon>
    </lineage>
</organism>
<dbReference type="InterPro" id="IPR037523">
    <property type="entry name" value="VOC_core"/>
</dbReference>
<keyword evidence="2" id="KW-0560">Oxidoreductase</keyword>
<dbReference type="GO" id="GO:0051213">
    <property type="term" value="F:dioxygenase activity"/>
    <property type="evidence" value="ECO:0007669"/>
    <property type="project" value="UniProtKB-KW"/>
</dbReference>
<gene>
    <name evidence="2" type="ordered locus">LLO_p0060</name>
</gene>
<dbReference type="KEGG" id="llo:LLO_p0060"/>
<keyword evidence="2" id="KW-0614">Plasmid</keyword>
<dbReference type="HOGENOM" id="CLU_046006_4_3_6"/>
<evidence type="ECO:0000313" key="2">
    <source>
        <dbReference type="EMBL" id="CBJ13979.1"/>
    </source>
</evidence>
<reference evidence="2 3" key="1">
    <citation type="journal article" date="2010" name="PLoS Genet.">
        <title>Analysis of the Legionella longbeachae genome and transcriptome uncovers unique strategies to cause Legionnaires' disease.</title>
        <authorList>
            <person name="Cazalet C."/>
            <person name="Gomez-Valero L."/>
            <person name="Rusniok C."/>
            <person name="Lomma M."/>
            <person name="Dervins-Ravault D."/>
            <person name="Newton H."/>
            <person name="Sansom F."/>
            <person name="Jarraud S."/>
            <person name="Zidane N."/>
            <person name="Ma L."/>
            <person name="Bouchier C."/>
            <person name="Etienne J."/>
            <person name="Hartland E."/>
            <person name="Buchrieser C."/>
        </authorList>
    </citation>
    <scope>NUCLEOTIDE SEQUENCE [LARGE SCALE GENOMIC DNA]</scope>
    <source>
        <strain evidence="2 3">NSW150</strain>
        <plasmid evidence="2">pLLO</plasmid>
    </source>
</reference>
<dbReference type="EMBL" id="FN650141">
    <property type="protein sequence ID" value="CBJ13979.1"/>
    <property type="molecule type" value="Genomic_DNA"/>
</dbReference>
<dbReference type="InterPro" id="IPR029068">
    <property type="entry name" value="Glyas_Bleomycin-R_OHBP_Dase"/>
</dbReference>
<dbReference type="RefSeq" id="WP_003637185.1">
    <property type="nucleotide sequence ID" value="NC_014544.1"/>
</dbReference>
<proteinExistence type="predicted"/>
<accession>D3HTW6</accession>
<sequence length="131" mass="14763">MDIKRIDHLVITVKDINTTVNFYTTILNMQELTLQGKMGEVKALRFGDQRLHVHLAGKELEPKALKATPGSTDICLVTETSITEVVKHLIKHNITIEKEPTVISGTLGEMESVWFRDPDGNLIEIAHYKIN</sequence>
<dbReference type="GeneID" id="40927689"/>
<dbReference type="Proteomes" id="UP000001060">
    <property type="component" value="Plasmid pLLO"/>
</dbReference>
<dbReference type="OrthoDB" id="9812656at2"/>
<evidence type="ECO:0000259" key="1">
    <source>
        <dbReference type="PROSITE" id="PS51819"/>
    </source>
</evidence>
<dbReference type="InterPro" id="IPR004360">
    <property type="entry name" value="Glyas_Fos-R_dOase_dom"/>
</dbReference>
<dbReference type="PROSITE" id="PS51819">
    <property type="entry name" value="VOC"/>
    <property type="match status" value="1"/>
</dbReference>
<name>D3HTW6_LEGLN</name>
<geneLocation type="plasmid" evidence="2 3">
    <name>pLLO</name>
</geneLocation>
<dbReference type="SUPFAM" id="SSF54593">
    <property type="entry name" value="Glyoxalase/Bleomycin resistance protein/Dihydroxybiphenyl dioxygenase"/>
    <property type="match status" value="1"/>
</dbReference>
<dbReference type="eggNOG" id="COG0346">
    <property type="taxonomic scope" value="Bacteria"/>
</dbReference>
<keyword evidence="2" id="KW-0223">Dioxygenase</keyword>
<dbReference type="InterPro" id="IPR050383">
    <property type="entry name" value="GlyoxalaseI/FosfomycinResist"/>
</dbReference>
<protein>
    <submittedName>
        <fullName evidence="2">Putative glyoxalase/bleomycin resistance protein/dioxygenase</fullName>
    </submittedName>
</protein>
<dbReference type="Pfam" id="PF00903">
    <property type="entry name" value="Glyoxalase"/>
    <property type="match status" value="1"/>
</dbReference>
<dbReference type="PANTHER" id="PTHR21366:SF14">
    <property type="entry name" value="GLYOXALASE DOMAIN-CONTAINING PROTEIN 5"/>
    <property type="match status" value="1"/>
</dbReference>